<proteinExistence type="predicted"/>
<dbReference type="Gene3D" id="3.40.50.1820">
    <property type="entry name" value="alpha/beta hydrolase"/>
    <property type="match status" value="1"/>
</dbReference>
<protein>
    <submittedName>
        <fullName evidence="2">Dipeptidyl aminopeptidase/acylaminoacyl-peptidase-like protein</fullName>
    </submittedName>
</protein>
<dbReference type="SUPFAM" id="SSF53474">
    <property type="entry name" value="alpha/beta-Hydrolases"/>
    <property type="match status" value="1"/>
</dbReference>
<keyword evidence="2" id="KW-0378">Hydrolase</keyword>
<keyword evidence="2" id="KW-0645">Protease</keyword>
<keyword evidence="2" id="KW-0031">Aminopeptidase</keyword>
<evidence type="ECO:0000313" key="3">
    <source>
        <dbReference type="Proteomes" id="UP000000262"/>
    </source>
</evidence>
<keyword evidence="3" id="KW-1185">Reference proteome</keyword>
<dbReference type="KEGG" id="iho:Igni_0489"/>
<dbReference type="EMBL" id="CP000816">
    <property type="protein sequence ID" value="ABU81672.1"/>
    <property type="molecule type" value="Genomic_DNA"/>
</dbReference>
<dbReference type="Pfam" id="PF00326">
    <property type="entry name" value="Peptidase_S9"/>
    <property type="match status" value="1"/>
</dbReference>
<dbReference type="AlphaFoldDB" id="A8A9S0"/>
<dbReference type="PANTHER" id="PTHR43194:SF2">
    <property type="entry name" value="PEROXISOMAL MEMBRANE PROTEIN LPX1"/>
    <property type="match status" value="1"/>
</dbReference>
<dbReference type="GO" id="GO:0004177">
    <property type="term" value="F:aminopeptidase activity"/>
    <property type="evidence" value="ECO:0007669"/>
    <property type="project" value="UniProtKB-KW"/>
</dbReference>
<name>A8A9S0_IGNH4</name>
<dbReference type="Proteomes" id="UP000000262">
    <property type="component" value="Chromosome"/>
</dbReference>
<dbReference type="PhylomeDB" id="A8A9S0"/>
<evidence type="ECO:0000259" key="1">
    <source>
        <dbReference type="Pfam" id="PF00326"/>
    </source>
</evidence>
<dbReference type="STRING" id="453591.Igni_0489"/>
<sequence length="180" mass="19990">MFHGYGSSPTRIKWLVKAFKEVADEVIVPTLPSVLAKAWEATKELEADVYGGHSMGGALALLHSASKGRPAVAVAPPTNLRKQLAHLKEKFPKIYEDITSQVDEEVMIELSPINMEFKAPILVIHGTEDKVVPLEQSLEFCEKVKECHLVVVDGMGHKPVTEAEKELVRRHVVEFLRSLS</sequence>
<dbReference type="InterPro" id="IPR029058">
    <property type="entry name" value="AB_hydrolase_fold"/>
</dbReference>
<dbReference type="HOGENOM" id="CLU_1375587_0_0_2"/>
<dbReference type="InterPro" id="IPR001375">
    <property type="entry name" value="Peptidase_S9_cat"/>
</dbReference>
<dbReference type="GO" id="GO:0008236">
    <property type="term" value="F:serine-type peptidase activity"/>
    <property type="evidence" value="ECO:0007669"/>
    <property type="project" value="InterPro"/>
</dbReference>
<organism evidence="2 3">
    <name type="scientific">Ignicoccus hospitalis (strain KIN4/I / DSM 18386 / JCM 14125)</name>
    <dbReference type="NCBI Taxonomy" id="453591"/>
    <lineage>
        <taxon>Archaea</taxon>
        <taxon>Thermoproteota</taxon>
        <taxon>Thermoprotei</taxon>
        <taxon>Desulfurococcales</taxon>
        <taxon>Desulfurococcaceae</taxon>
        <taxon>Ignicoccus</taxon>
    </lineage>
</organism>
<dbReference type="InterPro" id="IPR050228">
    <property type="entry name" value="Carboxylesterase_BioH"/>
</dbReference>
<dbReference type="GO" id="GO:0006508">
    <property type="term" value="P:proteolysis"/>
    <property type="evidence" value="ECO:0007669"/>
    <property type="project" value="InterPro"/>
</dbReference>
<evidence type="ECO:0000313" key="2">
    <source>
        <dbReference type="EMBL" id="ABU81672.1"/>
    </source>
</evidence>
<dbReference type="eggNOG" id="arCOG05706">
    <property type="taxonomic scope" value="Archaea"/>
</dbReference>
<reference evidence="2 3" key="1">
    <citation type="journal article" date="2008" name="Genome Biol.">
        <title>A genomic analysis of the archaeal system Ignicoccus hospitalis-Nanoarchaeum equitans.</title>
        <authorList>
            <person name="Podar M."/>
            <person name="Anderson I."/>
            <person name="Makarova K.S."/>
            <person name="Elkins J.G."/>
            <person name="Ivanova N."/>
            <person name="Wall M.A."/>
            <person name="Lykidis A."/>
            <person name="Mavromatis K."/>
            <person name="Sun H."/>
            <person name="Hudson M.E."/>
            <person name="Chen W."/>
            <person name="Deciu C."/>
            <person name="Hutchison D."/>
            <person name="Eads J.R."/>
            <person name="Anderson A."/>
            <person name="Fernandes F."/>
            <person name="Szeto E."/>
            <person name="Lapidus A."/>
            <person name="Kyrpides N.C."/>
            <person name="Saier M.H.Jr."/>
            <person name="Richardson P.M."/>
            <person name="Rachel R."/>
            <person name="Huber H."/>
            <person name="Eisen J.A."/>
            <person name="Koonin E.V."/>
            <person name="Keller M."/>
            <person name="Stetter K.O."/>
        </authorList>
    </citation>
    <scope>NUCLEOTIDE SEQUENCE [LARGE SCALE GENOMIC DNA]</scope>
    <source>
        <strain evidence="3">KIN4/I / DSM 18386 / JCM 14125</strain>
    </source>
</reference>
<feature type="domain" description="Peptidase S9 prolyl oligopeptidase catalytic" evidence="1">
    <location>
        <begin position="51"/>
        <end position="177"/>
    </location>
</feature>
<gene>
    <name evidence="2" type="ordered locus">Igni_0489</name>
</gene>
<accession>A8A9S0</accession>
<dbReference type="PANTHER" id="PTHR43194">
    <property type="entry name" value="HYDROLASE ALPHA/BETA FOLD FAMILY"/>
    <property type="match status" value="1"/>
</dbReference>